<organism evidence="11 12">
    <name type="scientific">Lymnaea stagnalis</name>
    <name type="common">Great pond snail</name>
    <name type="synonym">Helix stagnalis</name>
    <dbReference type="NCBI Taxonomy" id="6523"/>
    <lineage>
        <taxon>Eukaryota</taxon>
        <taxon>Metazoa</taxon>
        <taxon>Spiralia</taxon>
        <taxon>Lophotrochozoa</taxon>
        <taxon>Mollusca</taxon>
        <taxon>Gastropoda</taxon>
        <taxon>Heterobranchia</taxon>
        <taxon>Euthyneura</taxon>
        <taxon>Panpulmonata</taxon>
        <taxon>Hygrophila</taxon>
        <taxon>Lymnaeoidea</taxon>
        <taxon>Lymnaeidae</taxon>
        <taxon>Lymnaea</taxon>
    </lineage>
</organism>
<dbReference type="InterPro" id="IPR008387">
    <property type="entry name" value="ATP_synth_f6_mt"/>
</dbReference>
<evidence type="ECO:0000256" key="5">
    <source>
        <dbReference type="ARBA" id="ARBA00022781"/>
    </source>
</evidence>
<evidence type="ECO:0000256" key="8">
    <source>
        <dbReference type="ARBA" id="ARBA00023128"/>
    </source>
</evidence>
<evidence type="ECO:0000256" key="6">
    <source>
        <dbReference type="ARBA" id="ARBA00022792"/>
    </source>
</evidence>
<evidence type="ECO:0000256" key="2">
    <source>
        <dbReference type="ARBA" id="ARBA00007346"/>
    </source>
</evidence>
<proteinExistence type="inferred from homology"/>
<keyword evidence="7" id="KW-0406">Ion transport</keyword>
<dbReference type="GO" id="GO:0045259">
    <property type="term" value="C:proton-transporting ATP synthase complex"/>
    <property type="evidence" value="ECO:0007669"/>
    <property type="project" value="UniProtKB-KW"/>
</dbReference>
<comment type="subcellular location">
    <subcellularLocation>
        <location evidence="1">Mitochondrion inner membrane</location>
    </subcellularLocation>
</comment>
<keyword evidence="5" id="KW-0375">Hydrogen ion transport</keyword>
<accession>A0AAV2IGE0</accession>
<dbReference type="GO" id="GO:0005743">
    <property type="term" value="C:mitochondrial inner membrane"/>
    <property type="evidence" value="ECO:0007669"/>
    <property type="project" value="UniProtKB-SubCell"/>
</dbReference>
<dbReference type="Pfam" id="PF05511">
    <property type="entry name" value="ATP-synt_F6"/>
    <property type="match status" value="1"/>
</dbReference>
<evidence type="ECO:0000256" key="10">
    <source>
        <dbReference type="SAM" id="Coils"/>
    </source>
</evidence>
<dbReference type="Gene3D" id="1.10.246.110">
    <property type="entry name" value="Mitochondrial ATP synthase-coupling factor 6"/>
    <property type="match status" value="1"/>
</dbReference>
<evidence type="ECO:0000256" key="9">
    <source>
        <dbReference type="ARBA" id="ARBA00023136"/>
    </source>
</evidence>
<dbReference type="PANTHER" id="PTHR12441">
    <property type="entry name" value="ATP SYNTHASE COUPLING FACTOR 6, MITOCHONDRIAL"/>
    <property type="match status" value="1"/>
</dbReference>
<keyword evidence="10" id="KW-0175">Coiled coil</keyword>
<comment type="caution">
    <text evidence="11">The sequence shown here is derived from an EMBL/GenBank/DDBJ whole genome shotgun (WGS) entry which is preliminary data.</text>
</comment>
<name>A0AAV2IGE0_LYMST</name>
<comment type="similarity">
    <text evidence="2">Belongs to the eukaryotic ATPase subunit F6 family.</text>
</comment>
<protein>
    <recommendedName>
        <fullName evidence="13">ATP synthase-coupling factor 6, mitochondrial</fullName>
    </recommendedName>
</protein>
<keyword evidence="8" id="KW-0496">Mitochondrion</keyword>
<evidence type="ECO:0000313" key="11">
    <source>
        <dbReference type="EMBL" id="CAL1544642.1"/>
    </source>
</evidence>
<dbReference type="InterPro" id="IPR036204">
    <property type="entry name" value="ATP_synth_f6_sf_mt"/>
</dbReference>
<keyword evidence="6" id="KW-0999">Mitochondrion inner membrane</keyword>
<evidence type="ECO:0000256" key="7">
    <source>
        <dbReference type="ARBA" id="ARBA00023065"/>
    </source>
</evidence>
<keyword evidence="4" id="KW-0138">CF(0)</keyword>
<dbReference type="GO" id="GO:0015078">
    <property type="term" value="F:proton transmembrane transporter activity"/>
    <property type="evidence" value="ECO:0007669"/>
    <property type="project" value="InterPro"/>
</dbReference>
<dbReference type="PANTHER" id="PTHR12441:SF10">
    <property type="entry name" value="ATP SYNTHASE-COUPLING FACTOR 6, MITOCHONDRIAL"/>
    <property type="match status" value="1"/>
</dbReference>
<dbReference type="FunFam" id="1.10.246.110:FF:000001">
    <property type="entry name" value="ATP synthase-coupling factor 6, mitochondrial"/>
    <property type="match status" value="1"/>
</dbReference>
<dbReference type="SUPFAM" id="SSF111357">
    <property type="entry name" value="Mitochondrial ATP synthase coupling factor 6"/>
    <property type="match status" value="1"/>
</dbReference>
<sequence length="139" mass="15512">MLRQVLQKIVPIANAATQRNLGITAVVHNQDPIQQLFLDKIRDYRNKSQNGKLVDATPESEASLKEVLGNLERAFGAKGVDMTQFPTFNFTEPALVWPGPSAQEKAKIKEAVEAERKAEEKRLLEAQADSAKYDPFEGF</sequence>
<gene>
    <name evidence="11" type="ORF">GSLYS_00018154001</name>
</gene>
<dbReference type="EMBL" id="CAXITT010000635">
    <property type="protein sequence ID" value="CAL1544642.1"/>
    <property type="molecule type" value="Genomic_DNA"/>
</dbReference>
<dbReference type="Proteomes" id="UP001497497">
    <property type="component" value="Unassembled WGS sequence"/>
</dbReference>
<dbReference type="AlphaFoldDB" id="A0AAV2IGE0"/>
<keyword evidence="9" id="KW-0472">Membrane</keyword>
<evidence type="ECO:0000313" key="12">
    <source>
        <dbReference type="Proteomes" id="UP001497497"/>
    </source>
</evidence>
<dbReference type="GO" id="GO:0015986">
    <property type="term" value="P:proton motive force-driven ATP synthesis"/>
    <property type="evidence" value="ECO:0007669"/>
    <property type="project" value="InterPro"/>
</dbReference>
<evidence type="ECO:0000256" key="1">
    <source>
        <dbReference type="ARBA" id="ARBA00004273"/>
    </source>
</evidence>
<evidence type="ECO:0000256" key="4">
    <source>
        <dbReference type="ARBA" id="ARBA00022547"/>
    </source>
</evidence>
<evidence type="ECO:0000256" key="3">
    <source>
        <dbReference type="ARBA" id="ARBA00022448"/>
    </source>
</evidence>
<feature type="coiled-coil region" evidence="10">
    <location>
        <begin position="101"/>
        <end position="129"/>
    </location>
</feature>
<reference evidence="11 12" key="1">
    <citation type="submission" date="2024-04" db="EMBL/GenBank/DDBJ databases">
        <authorList>
            <consortium name="Genoscope - CEA"/>
            <person name="William W."/>
        </authorList>
    </citation>
    <scope>NUCLEOTIDE SEQUENCE [LARGE SCALE GENOMIC DNA]</scope>
</reference>
<keyword evidence="3" id="KW-0813">Transport</keyword>
<keyword evidence="12" id="KW-1185">Reference proteome</keyword>
<evidence type="ECO:0008006" key="13">
    <source>
        <dbReference type="Google" id="ProtNLM"/>
    </source>
</evidence>